<evidence type="ECO:0000313" key="3">
    <source>
        <dbReference type="EMBL" id="RMY55311.1"/>
    </source>
</evidence>
<dbReference type="OrthoDB" id="3906887at2759"/>
<organism evidence="3 4">
    <name type="scientific">Hortaea werneckii</name>
    <name type="common">Black yeast</name>
    <name type="synonym">Cladosporium werneckii</name>
    <dbReference type="NCBI Taxonomy" id="91943"/>
    <lineage>
        <taxon>Eukaryota</taxon>
        <taxon>Fungi</taxon>
        <taxon>Dikarya</taxon>
        <taxon>Ascomycota</taxon>
        <taxon>Pezizomycotina</taxon>
        <taxon>Dothideomycetes</taxon>
        <taxon>Dothideomycetidae</taxon>
        <taxon>Mycosphaerellales</taxon>
        <taxon>Teratosphaeriaceae</taxon>
        <taxon>Hortaea</taxon>
    </lineage>
</organism>
<dbReference type="EMBL" id="QWIN01000256">
    <property type="protein sequence ID" value="RMY55311.1"/>
    <property type="molecule type" value="Genomic_DNA"/>
</dbReference>
<keyword evidence="1" id="KW-0175">Coiled coil</keyword>
<dbReference type="AlphaFoldDB" id="A0A3M7CT87"/>
<gene>
    <name evidence="3" type="ORF">D0865_04253</name>
</gene>
<name>A0A3M7CT87_HORWE</name>
<feature type="coiled-coil region" evidence="1">
    <location>
        <begin position="88"/>
        <end position="115"/>
    </location>
</feature>
<accession>A0A3M7CT87</accession>
<evidence type="ECO:0000313" key="4">
    <source>
        <dbReference type="Proteomes" id="UP000270230"/>
    </source>
</evidence>
<feature type="region of interest" description="Disordered" evidence="2">
    <location>
        <begin position="176"/>
        <end position="227"/>
    </location>
</feature>
<reference evidence="3 4" key="1">
    <citation type="journal article" date="2018" name="BMC Genomics">
        <title>Genomic evidence for intraspecific hybridization in a clonal and extremely halotolerant yeast.</title>
        <authorList>
            <person name="Gostincar C."/>
            <person name="Stajich J.E."/>
            <person name="Zupancic J."/>
            <person name="Zalar P."/>
            <person name="Gunde-Cimerman N."/>
        </authorList>
    </citation>
    <scope>NUCLEOTIDE SEQUENCE [LARGE SCALE GENOMIC DNA]</scope>
    <source>
        <strain evidence="3 4">EXF-151</strain>
    </source>
</reference>
<feature type="region of interest" description="Disordered" evidence="2">
    <location>
        <begin position="1"/>
        <end position="62"/>
    </location>
</feature>
<sequence length="227" mass="25254">MEAFDVYGLPLPTPPSAISDRGRTPSSRLKEEKGGEKEEKEKLGKKGKTGKETGMRKHLGRENERLRAHLKKDQVYLEQLIGYGLELSNKLLEERANHAREVAALKEEQSTLKEAHLAQMKEAYCRMPAQPPTSPEKRACLSDDASQHATRARNHTEIDTAPTTVRLGVWDDEADTSTTKSLDGVAPELRPEAEASVETWRKNSTTTKTLKGKSLDEALPSKNCVTH</sequence>
<dbReference type="VEuPathDB" id="FungiDB:BTJ68_15610"/>
<protein>
    <submittedName>
        <fullName evidence="3">Uncharacterized protein</fullName>
    </submittedName>
</protein>
<comment type="caution">
    <text evidence="3">The sequence shown here is derived from an EMBL/GenBank/DDBJ whole genome shotgun (WGS) entry which is preliminary data.</text>
</comment>
<evidence type="ECO:0000256" key="1">
    <source>
        <dbReference type="SAM" id="Coils"/>
    </source>
</evidence>
<proteinExistence type="predicted"/>
<evidence type="ECO:0000256" key="2">
    <source>
        <dbReference type="SAM" id="MobiDB-lite"/>
    </source>
</evidence>
<dbReference type="Proteomes" id="UP000270230">
    <property type="component" value="Unassembled WGS sequence"/>
</dbReference>
<feature type="compositionally biased region" description="Basic and acidic residues" evidence="2">
    <location>
        <begin position="20"/>
        <end position="62"/>
    </location>
</feature>